<evidence type="ECO:0000313" key="1">
    <source>
        <dbReference type="EMBL" id="TSA81490.1"/>
    </source>
</evidence>
<protein>
    <submittedName>
        <fullName evidence="1">Uncharacterized protein</fullName>
    </submittedName>
</protein>
<accession>A0A553UMQ1</accession>
<dbReference type="RefSeq" id="WP_143928440.1">
    <property type="nucleotide sequence ID" value="NZ_VKGC01000019.1"/>
</dbReference>
<name>A0A553UMQ1_9HELI</name>
<proteinExistence type="predicted"/>
<dbReference type="AlphaFoldDB" id="A0A553UMQ1"/>
<dbReference type="Proteomes" id="UP000319322">
    <property type="component" value="Unassembled WGS sequence"/>
</dbReference>
<evidence type="ECO:0000313" key="2">
    <source>
        <dbReference type="Proteomes" id="UP000319322"/>
    </source>
</evidence>
<reference evidence="1" key="1">
    <citation type="submission" date="2019-07" db="EMBL/GenBank/DDBJ databases">
        <title>Helicobacter labacensis sp. nov., Helicobacter mehlei sp. nov. and Helicobacter vulpis sp. nov., isolated from gastric mucosa of red fox (Vulpis vulpis).</title>
        <authorList>
            <person name="Kusar D."/>
            <person name="Gruntar I."/>
            <person name="Pate M."/>
            <person name="Zajc U."/>
            <person name="Ocepek M."/>
        </authorList>
    </citation>
    <scope>NUCLEOTIDE SEQUENCE [LARGE SCALE GENOMIC DNA]</scope>
    <source>
        <strain evidence="1">L8b</strain>
    </source>
</reference>
<dbReference type="EMBL" id="VKGC01000019">
    <property type="protein sequence ID" value="TSA81490.1"/>
    <property type="molecule type" value="Genomic_DNA"/>
</dbReference>
<reference evidence="1" key="2">
    <citation type="submission" date="2019-07" db="EMBL/GenBank/DDBJ databases">
        <authorList>
            <person name="Papic B."/>
        </authorList>
    </citation>
    <scope>NUCLEOTIDE SEQUENCE [LARGE SCALE GENOMIC DNA]</scope>
    <source>
        <strain evidence="1">L8b</strain>
    </source>
</reference>
<organism evidence="1 2">
    <name type="scientific">Helicobacter mehlei</name>
    <dbReference type="NCBI Taxonomy" id="2316080"/>
    <lineage>
        <taxon>Bacteria</taxon>
        <taxon>Pseudomonadati</taxon>
        <taxon>Campylobacterota</taxon>
        <taxon>Epsilonproteobacteria</taxon>
        <taxon>Campylobacterales</taxon>
        <taxon>Helicobacteraceae</taxon>
        <taxon>Helicobacter</taxon>
    </lineage>
</organism>
<comment type="caution">
    <text evidence="1">The sequence shown here is derived from an EMBL/GenBank/DDBJ whole genome shotgun (WGS) entry which is preliminary data.</text>
</comment>
<sequence>MSTIERGFKAPPRALANSALAFNSANPFYSFNTNTTPAPNFNPLSGNFNDGTPGGVNYANWAKATNGPRALGKSGLKFTGRWGFNTSDLETAPSAPTGIPNAPSAPSIPQLSFSNTLGAVGLGIQGLNALAGIVGLGYSIFATNKQLEMARNNQKLAQKQFEAENARYNAREAERIKANEQIAASALPMERE</sequence>
<gene>
    <name evidence="1" type="ORF">FNE76_06550</name>
</gene>
<keyword evidence="2" id="KW-1185">Reference proteome</keyword>